<dbReference type="AlphaFoldDB" id="A0A1Z5KJD3"/>
<proteinExistence type="predicted"/>
<comment type="caution">
    <text evidence="2">The sequence shown here is derived from an EMBL/GenBank/DDBJ whole genome shotgun (WGS) entry which is preliminary data.</text>
</comment>
<dbReference type="OrthoDB" id="531008at2759"/>
<feature type="region of interest" description="Disordered" evidence="1">
    <location>
        <begin position="390"/>
        <end position="427"/>
    </location>
</feature>
<dbReference type="InParanoid" id="A0A1Z5KJD3"/>
<dbReference type="Proteomes" id="UP000198406">
    <property type="component" value="Unassembled WGS sequence"/>
</dbReference>
<evidence type="ECO:0000313" key="2">
    <source>
        <dbReference type="EMBL" id="GAX26327.1"/>
    </source>
</evidence>
<dbReference type="InterPro" id="IPR043136">
    <property type="entry name" value="B30.2/SPRY_sf"/>
</dbReference>
<name>A0A1Z5KJD3_FISSO</name>
<dbReference type="EMBL" id="BDSP01000240">
    <property type="protein sequence ID" value="GAX26327.1"/>
    <property type="molecule type" value="Genomic_DNA"/>
</dbReference>
<sequence length="765" mass="82816">MKRNRRSPISISLSESGNIARLEDDEQGYIHHYPREDAIIRNIASFMTLSDATSLTSAWPDHADAGITPADSWAVGVELHPEDSWDIATPLTPALVALSPCENGQDDHLESMDDLLRERRRQWAQEKLTTAIFAHPRSLRSYCLEAYSAAKDIRAQNQQQHDLRKGDPETLVEPSKLDHPSTRKRKQNLKVIHDLIDIVFHNVPLSVLIDIVEATTGLCLDTTVAAFCFTKRSIRAFFSAIVALIGAAWDAVTNFNPFQLLEAIITMQFNAMGKTSEALASGLQSVATGVGSASSMALNRFSGANLSGVMSASSLAAGGHSKRGTIAVNQKLLKKLSTINDAAFVVSYKEYEDDTGGLTRKAISRTRRMMHYAVSLRPFVATVAVNQEGGGSPMLATNESDSDESDSAGDGDSPFMCTPQSFPPTPHSRQFVLMQKSRFSEDDIFAARDRLRLHDALASEDEKTREMAAALKENRILAVFDDRDGRESDIELRCGGHVATKVGSMYYSTARGRVPLLRNCYVYFEMSVLPNIRSIPPITLPTLSIGLSTEEMPPNTLVGAWQGSVGLCTNGQILTGGQWCASPDPALNCYTAGSTVGCLVRLDDDSAFETWDGVMITATVTFSVDGRRVSPVIFPPSDLQPKAPPTLSAAVTSTSLDIKPSSLDSKLRTMGASQISVTPDLLARPPMSFGPPEILGSNPPFPTASVKLLVPAAEDVFPTVTMQSVATSVMCRFSSQDILATSRNMIGAPDDGSLVYAVDGSVLNF</sequence>
<feature type="compositionally biased region" description="Acidic residues" evidence="1">
    <location>
        <begin position="400"/>
        <end position="409"/>
    </location>
</feature>
<evidence type="ECO:0000256" key="1">
    <source>
        <dbReference type="SAM" id="MobiDB-lite"/>
    </source>
</evidence>
<reference evidence="2 3" key="1">
    <citation type="journal article" date="2015" name="Plant Cell">
        <title>Oil accumulation by the oleaginous diatom Fistulifera solaris as revealed by the genome and transcriptome.</title>
        <authorList>
            <person name="Tanaka T."/>
            <person name="Maeda Y."/>
            <person name="Veluchamy A."/>
            <person name="Tanaka M."/>
            <person name="Abida H."/>
            <person name="Marechal E."/>
            <person name="Bowler C."/>
            <person name="Muto M."/>
            <person name="Sunaga Y."/>
            <person name="Tanaka M."/>
            <person name="Yoshino T."/>
            <person name="Taniguchi T."/>
            <person name="Fukuda Y."/>
            <person name="Nemoto M."/>
            <person name="Matsumoto M."/>
            <person name="Wong P.S."/>
            <person name="Aburatani S."/>
            <person name="Fujibuchi W."/>
        </authorList>
    </citation>
    <scope>NUCLEOTIDE SEQUENCE [LARGE SCALE GENOMIC DNA]</scope>
    <source>
        <strain evidence="2 3">JPCC DA0580</strain>
    </source>
</reference>
<feature type="region of interest" description="Disordered" evidence="1">
    <location>
        <begin position="155"/>
        <end position="184"/>
    </location>
</feature>
<accession>A0A1Z5KJD3</accession>
<protein>
    <submittedName>
        <fullName evidence="2">Uncharacterized protein</fullName>
    </submittedName>
</protein>
<gene>
    <name evidence="2" type="ORF">FisN_16Lh166</name>
</gene>
<dbReference type="Gene3D" id="2.60.120.920">
    <property type="match status" value="1"/>
</dbReference>
<keyword evidence="3" id="KW-1185">Reference proteome</keyword>
<organism evidence="2 3">
    <name type="scientific">Fistulifera solaris</name>
    <name type="common">Oleaginous diatom</name>
    <dbReference type="NCBI Taxonomy" id="1519565"/>
    <lineage>
        <taxon>Eukaryota</taxon>
        <taxon>Sar</taxon>
        <taxon>Stramenopiles</taxon>
        <taxon>Ochrophyta</taxon>
        <taxon>Bacillariophyta</taxon>
        <taxon>Bacillariophyceae</taxon>
        <taxon>Bacillariophycidae</taxon>
        <taxon>Naviculales</taxon>
        <taxon>Naviculaceae</taxon>
        <taxon>Fistulifera</taxon>
    </lineage>
</organism>
<evidence type="ECO:0000313" key="3">
    <source>
        <dbReference type="Proteomes" id="UP000198406"/>
    </source>
</evidence>